<organism evidence="3 5">
    <name type="scientific">Cucumis melo var. makuwa</name>
    <name type="common">Oriental melon</name>
    <dbReference type="NCBI Taxonomy" id="1194695"/>
    <lineage>
        <taxon>Eukaryota</taxon>
        <taxon>Viridiplantae</taxon>
        <taxon>Streptophyta</taxon>
        <taxon>Embryophyta</taxon>
        <taxon>Tracheophyta</taxon>
        <taxon>Spermatophyta</taxon>
        <taxon>Magnoliopsida</taxon>
        <taxon>eudicotyledons</taxon>
        <taxon>Gunneridae</taxon>
        <taxon>Pentapetalae</taxon>
        <taxon>rosids</taxon>
        <taxon>fabids</taxon>
        <taxon>Cucurbitales</taxon>
        <taxon>Cucurbitaceae</taxon>
        <taxon>Benincaseae</taxon>
        <taxon>Cucumis</taxon>
    </lineage>
</organism>
<evidence type="ECO:0000313" key="3">
    <source>
        <dbReference type="EMBL" id="KAA0045642.1"/>
    </source>
</evidence>
<dbReference type="Proteomes" id="UP000321393">
    <property type="component" value="Unassembled WGS sequence"/>
</dbReference>
<accession>A0A5A7TQJ7</accession>
<reference evidence="5 6" key="1">
    <citation type="submission" date="2019-08" db="EMBL/GenBank/DDBJ databases">
        <title>Draft genome sequences of two oriental melons (Cucumis melo L. var makuwa).</title>
        <authorList>
            <person name="Kwon S.-Y."/>
        </authorList>
    </citation>
    <scope>NUCLEOTIDE SEQUENCE [LARGE SCALE GENOMIC DNA]</scope>
    <source>
        <strain evidence="6">cv. Chang Bougi</strain>
        <strain evidence="5">cv. SW 3</strain>
        <tissue evidence="3">Leaf</tissue>
    </source>
</reference>
<comment type="caution">
    <text evidence="3">The sequence shown here is derived from an EMBL/GenBank/DDBJ whole genome shotgun (WGS) entry which is preliminary data.</text>
</comment>
<evidence type="ECO:0000256" key="1">
    <source>
        <dbReference type="SAM" id="Phobius"/>
    </source>
</evidence>
<dbReference type="PANTHER" id="PTHR32444:SF183">
    <property type="entry name" value="APPLE DOMAIN-CONTAINING PROTEIN"/>
    <property type="match status" value="1"/>
</dbReference>
<dbReference type="Pfam" id="PF08276">
    <property type="entry name" value="PAN_2"/>
    <property type="match status" value="1"/>
</dbReference>
<dbReference type="InterPro" id="IPR003609">
    <property type="entry name" value="Pan_app"/>
</dbReference>
<dbReference type="GO" id="GO:0016301">
    <property type="term" value="F:kinase activity"/>
    <property type="evidence" value="ECO:0007669"/>
    <property type="project" value="UniProtKB-KW"/>
</dbReference>
<keyword evidence="4" id="KW-0675">Receptor</keyword>
<keyword evidence="3" id="KW-0808">Transferase</keyword>
<evidence type="ECO:0000313" key="4">
    <source>
        <dbReference type="EMBL" id="TYK02616.1"/>
    </source>
</evidence>
<gene>
    <name evidence="4" type="ORF">E5676_scaffold280G00220</name>
    <name evidence="3" type="ORF">E6C27_scaffold243G001530</name>
</gene>
<keyword evidence="4" id="KW-0430">Lectin</keyword>
<dbReference type="EMBL" id="SSTE01014401">
    <property type="protein sequence ID" value="KAA0045642.1"/>
    <property type="molecule type" value="Genomic_DNA"/>
</dbReference>
<keyword evidence="1" id="KW-1133">Transmembrane helix</keyword>
<dbReference type="OrthoDB" id="1933550at2759"/>
<dbReference type="EMBL" id="SSTD01015500">
    <property type="protein sequence ID" value="TYK02616.1"/>
    <property type="molecule type" value="Genomic_DNA"/>
</dbReference>
<keyword evidence="1" id="KW-0812">Transmembrane</keyword>
<protein>
    <submittedName>
        <fullName evidence="3">G-type lectin S-receptor-like serine/threonine-protein kinase</fullName>
    </submittedName>
</protein>
<dbReference type="Proteomes" id="UP000321947">
    <property type="component" value="Unassembled WGS sequence"/>
</dbReference>
<dbReference type="AlphaFoldDB" id="A0A5A7TQJ7"/>
<proteinExistence type="predicted"/>
<dbReference type="PROSITE" id="PS50948">
    <property type="entry name" value="PAN"/>
    <property type="match status" value="1"/>
</dbReference>
<keyword evidence="1" id="KW-0472">Membrane</keyword>
<evidence type="ECO:0000313" key="5">
    <source>
        <dbReference type="Proteomes" id="UP000321393"/>
    </source>
</evidence>
<evidence type="ECO:0000313" key="6">
    <source>
        <dbReference type="Proteomes" id="UP000321947"/>
    </source>
</evidence>
<feature type="transmembrane region" description="Helical" evidence="1">
    <location>
        <begin position="69"/>
        <end position="92"/>
    </location>
</feature>
<evidence type="ECO:0000259" key="2">
    <source>
        <dbReference type="PROSITE" id="PS50948"/>
    </source>
</evidence>
<sequence length="110" mass="12056">MSLNECREKCLRNCSCVAFANTDIRGFGNGCAIWFGELVDIQVVRKGGQDLYVRMLASELETKKTSSSVVGVIIGAAAQVILGLVLIGFYVIRSKRRNLEGFLNEVGRLV</sequence>
<dbReference type="STRING" id="1194695.A0A5A7TQJ7"/>
<name>A0A5A7TQJ7_CUCMM</name>
<dbReference type="GO" id="GO:0030246">
    <property type="term" value="F:carbohydrate binding"/>
    <property type="evidence" value="ECO:0007669"/>
    <property type="project" value="UniProtKB-KW"/>
</dbReference>
<feature type="domain" description="Apple" evidence="2">
    <location>
        <begin position="1"/>
        <end position="56"/>
    </location>
</feature>
<dbReference type="CDD" id="cd01098">
    <property type="entry name" value="PAN_AP_plant"/>
    <property type="match status" value="1"/>
</dbReference>
<dbReference type="PANTHER" id="PTHR32444">
    <property type="entry name" value="BULB-TYPE LECTIN DOMAIN-CONTAINING PROTEIN"/>
    <property type="match status" value="1"/>
</dbReference>
<keyword evidence="3" id="KW-0418">Kinase</keyword>